<dbReference type="PIRSF" id="PIRSF002741">
    <property type="entry name" value="MppA"/>
    <property type="match status" value="1"/>
</dbReference>
<feature type="signal peptide" evidence="5">
    <location>
        <begin position="1"/>
        <end position="26"/>
    </location>
</feature>
<dbReference type="InterPro" id="IPR030678">
    <property type="entry name" value="Peptide/Ni-bd"/>
</dbReference>
<dbReference type="SUPFAM" id="SSF53850">
    <property type="entry name" value="Periplasmic binding protein-like II"/>
    <property type="match status" value="1"/>
</dbReference>
<sequence length="525" mass="57304">MRIRSRLQHGLLLLLPLLGLHGAARAADLAIGLQTDVRAMDPHVAPSFVSSALHQHIFDTLIAVDAELRLVPGLATAWRAVGDTAWEFDLREGVRFSDGSPFTAEDVLITLQRVNSVQHGAGTYAPYARAITAASSPTPLRIRLETAAPYPQLPFDLSRIRIVSARAAEGADTAAFNRGEAAIGTGPYRMLRWTPNDRLELVRNPLYWGAPAAWDQIAIRPIPNDAARLAALLSGDVGLIDKVPLNDVARLRGDARIRLFVHDGNRSMFLVPDVARETSPFVMGADGRPLPDNPLRDARVRRAISLAINRRALAERAMEGFASPADQPVPAGMFGWAGETGVGAYDPATARHLLAEAGYSQGFRMTLHCSNGRYVNDRQTCLAVVQMLSRIGIQAQAEAEPQSVFYTRMARFDASLMLNGWGSYGDSLQVLRQALHSVDAARGYGAFNRGHYANPEVDRLIETAARTIEDGPRERLQQQAMRIAMTDLAVIPLYTASWVWAARRGISYEAGFDEGTFAMRATPGP</sequence>
<accession>A0ABS5F2T8</accession>
<feature type="domain" description="Solute-binding protein family 5" evidence="6">
    <location>
        <begin position="70"/>
        <end position="438"/>
    </location>
</feature>
<dbReference type="RefSeq" id="WP_211854631.1">
    <property type="nucleotide sequence ID" value="NZ_JAAGBB010000027.1"/>
</dbReference>
<feature type="chain" id="PRO_5046389746" evidence="5">
    <location>
        <begin position="27"/>
        <end position="525"/>
    </location>
</feature>
<dbReference type="CDD" id="cd08498">
    <property type="entry name" value="PBP2_NikA_DppA_OppA_like_2"/>
    <property type="match status" value="1"/>
</dbReference>
<protein>
    <submittedName>
        <fullName evidence="7">ABC transporter substrate-binding protein</fullName>
    </submittedName>
</protein>
<dbReference type="Pfam" id="PF00496">
    <property type="entry name" value="SBP_bac_5"/>
    <property type="match status" value="1"/>
</dbReference>
<organism evidence="7 8">
    <name type="scientific">Plastoroseomonas hellenica</name>
    <dbReference type="NCBI Taxonomy" id="2687306"/>
    <lineage>
        <taxon>Bacteria</taxon>
        <taxon>Pseudomonadati</taxon>
        <taxon>Pseudomonadota</taxon>
        <taxon>Alphaproteobacteria</taxon>
        <taxon>Acetobacterales</taxon>
        <taxon>Acetobacteraceae</taxon>
        <taxon>Plastoroseomonas</taxon>
    </lineage>
</organism>
<name>A0ABS5F2T8_9PROT</name>
<evidence type="ECO:0000256" key="2">
    <source>
        <dbReference type="ARBA" id="ARBA00005695"/>
    </source>
</evidence>
<dbReference type="PANTHER" id="PTHR30290">
    <property type="entry name" value="PERIPLASMIC BINDING COMPONENT OF ABC TRANSPORTER"/>
    <property type="match status" value="1"/>
</dbReference>
<keyword evidence="4 5" id="KW-0732">Signal</keyword>
<comment type="similarity">
    <text evidence="2">Belongs to the bacterial solute-binding protein 5 family.</text>
</comment>
<dbReference type="Gene3D" id="3.90.76.10">
    <property type="entry name" value="Dipeptide-binding Protein, Domain 1"/>
    <property type="match status" value="1"/>
</dbReference>
<gene>
    <name evidence="7" type="ORF">GXW71_20990</name>
</gene>
<dbReference type="Gene3D" id="3.40.190.10">
    <property type="entry name" value="Periplasmic binding protein-like II"/>
    <property type="match status" value="1"/>
</dbReference>
<dbReference type="EMBL" id="JAAGBB010000027">
    <property type="protein sequence ID" value="MBR0666850.1"/>
    <property type="molecule type" value="Genomic_DNA"/>
</dbReference>
<comment type="subcellular location">
    <subcellularLocation>
        <location evidence="1">Periplasm</location>
    </subcellularLocation>
</comment>
<dbReference type="PANTHER" id="PTHR30290:SF9">
    <property type="entry name" value="OLIGOPEPTIDE-BINDING PROTEIN APPA"/>
    <property type="match status" value="1"/>
</dbReference>
<keyword evidence="8" id="KW-1185">Reference proteome</keyword>
<dbReference type="InterPro" id="IPR039424">
    <property type="entry name" value="SBP_5"/>
</dbReference>
<keyword evidence="3" id="KW-0813">Transport</keyword>
<evidence type="ECO:0000313" key="8">
    <source>
        <dbReference type="Proteomes" id="UP001196870"/>
    </source>
</evidence>
<evidence type="ECO:0000256" key="3">
    <source>
        <dbReference type="ARBA" id="ARBA00022448"/>
    </source>
</evidence>
<dbReference type="Proteomes" id="UP001196870">
    <property type="component" value="Unassembled WGS sequence"/>
</dbReference>
<evidence type="ECO:0000259" key="6">
    <source>
        <dbReference type="Pfam" id="PF00496"/>
    </source>
</evidence>
<comment type="caution">
    <text evidence="7">The sequence shown here is derived from an EMBL/GenBank/DDBJ whole genome shotgun (WGS) entry which is preliminary data.</text>
</comment>
<reference evidence="8" key="1">
    <citation type="journal article" date="2021" name="Syst. Appl. Microbiol.">
        <title>Roseomonas hellenica sp. nov., isolated from roots of wild-growing Alkanna tinctoria.</title>
        <authorList>
            <person name="Rat A."/>
            <person name="Naranjo H.D."/>
            <person name="Lebbe L."/>
            <person name="Cnockaert M."/>
            <person name="Krigas N."/>
            <person name="Grigoriadou K."/>
            <person name="Maloupa E."/>
            <person name="Willems A."/>
        </authorList>
    </citation>
    <scope>NUCLEOTIDE SEQUENCE [LARGE SCALE GENOMIC DNA]</scope>
    <source>
        <strain evidence="8">LMG 31523</strain>
    </source>
</reference>
<dbReference type="Gene3D" id="3.10.105.10">
    <property type="entry name" value="Dipeptide-binding Protein, Domain 3"/>
    <property type="match status" value="1"/>
</dbReference>
<evidence type="ECO:0000256" key="1">
    <source>
        <dbReference type="ARBA" id="ARBA00004418"/>
    </source>
</evidence>
<evidence type="ECO:0000256" key="5">
    <source>
        <dbReference type="SAM" id="SignalP"/>
    </source>
</evidence>
<evidence type="ECO:0000256" key="4">
    <source>
        <dbReference type="ARBA" id="ARBA00022729"/>
    </source>
</evidence>
<proteinExistence type="inferred from homology"/>
<dbReference type="InterPro" id="IPR000914">
    <property type="entry name" value="SBP_5_dom"/>
</dbReference>
<evidence type="ECO:0000313" key="7">
    <source>
        <dbReference type="EMBL" id="MBR0666850.1"/>
    </source>
</evidence>